<evidence type="ECO:0000256" key="2">
    <source>
        <dbReference type="SAM" id="MobiDB-lite"/>
    </source>
</evidence>
<dbReference type="STRING" id="1230458.C484_18947"/>
<name>L9ZKG9_9EURY</name>
<evidence type="ECO:0000259" key="4">
    <source>
        <dbReference type="Pfam" id="PF02894"/>
    </source>
</evidence>
<dbReference type="InterPro" id="IPR050463">
    <property type="entry name" value="Gfo/Idh/MocA_oxidrdct_glycsds"/>
</dbReference>
<evidence type="ECO:0000256" key="1">
    <source>
        <dbReference type="ARBA" id="ARBA00023002"/>
    </source>
</evidence>
<dbReference type="OrthoDB" id="282474at2157"/>
<dbReference type="Proteomes" id="UP000011648">
    <property type="component" value="Unassembled WGS sequence"/>
</dbReference>
<feature type="domain" description="Gfo/Idh/MocA-like oxidoreductase N-terminal" evidence="3">
    <location>
        <begin position="35"/>
        <end position="151"/>
    </location>
</feature>
<protein>
    <submittedName>
        <fullName evidence="5">Oxidoreductase domain-containing protein</fullName>
    </submittedName>
</protein>
<dbReference type="InterPro" id="IPR000683">
    <property type="entry name" value="Gfo/Idh/MocA-like_OxRdtase_N"/>
</dbReference>
<dbReference type="Pfam" id="PF01408">
    <property type="entry name" value="GFO_IDH_MocA"/>
    <property type="match status" value="1"/>
</dbReference>
<dbReference type="SUPFAM" id="SSF55347">
    <property type="entry name" value="Glyceraldehyde-3-phosphate dehydrogenase-like, C-terminal domain"/>
    <property type="match status" value="1"/>
</dbReference>
<dbReference type="PANTHER" id="PTHR43818:SF11">
    <property type="entry name" value="BCDNA.GH03377"/>
    <property type="match status" value="1"/>
</dbReference>
<evidence type="ECO:0000313" key="6">
    <source>
        <dbReference type="Proteomes" id="UP000011648"/>
    </source>
</evidence>
<dbReference type="AlphaFoldDB" id="L9ZKG9"/>
<proteinExistence type="predicted"/>
<dbReference type="SUPFAM" id="SSF51735">
    <property type="entry name" value="NAD(P)-binding Rossmann-fold domains"/>
    <property type="match status" value="1"/>
</dbReference>
<evidence type="ECO:0000259" key="3">
    <source>
        <dbReference type="Pfam" id="PF01408"/>
    </source>
</evidence>
<dbReference type="PANTHER" id="PTHR43818">
    <property type="entry name" value="BCDNA.GH03377"/>
    <property type="match status" value="1"/>
</dbReference>
<dbReference type="GO" id="GO:0016491">
    <property type="term" value="F:oxidoreductase activity"/>
    <property type="evidence" value="ECO:0007669"/>
    <property type="project" value="UniProtKB-KW"/>
</dbReference>
<dbReference type="InterPro" id="IPR036291">
    <property type="entry name" value="NAD(P)-bd_dom_sf"/>
</dbReference>
<evidence type="ECO:0000313" key="5">
    <source>
        <dbReference type="EMBL" id="ELY86042.1"/>
    </source>
</evidence>
<keyword evidence="1" id="KW-0560">Oxidoreductase</keyword>
<gene>
    <name evidence="5" type="ORF">C484_18947</name>
</gene>
<dbReference type="Gene3D" id="3.30.360.10">
    <property type="entry name" value="Dihydrodipicolinate Reductase, domain 2"/>
    <property type="match status" value="1"/>
</dbReference>
<dbReference type="Pfam" id="PF02894">
    <property type="entry name" value="GFO_IDH_MocA_C"/>
    <property type="match status" value="1"/>
</dbReference>
<feature type="domain" description="Gfo/Idh/MocA-like oxidoreductase C-terminal" evidence="4">
    <location>
        <begin position="187"/>
        <end position="354"/>
    </location>
</feature>
<dbReference type="Gene3D" id="3.40.50.720">
    <property type="entry name" value="NAD(P)-binding Rossmann-like Domain"/>
    <property type="match status" value="1"/>
</dbReference>
<feature type="region of interest" description="Disordered" evidence="2">
    <location>
        <begin position="363"/>
        <end position="394"/>
    </location>
</feature>
<dbReference type="EMBL" id="AOIL01000066">
    <property type="protein sequence ID" value="ELY86042.1"/>
    <property type="molecule type" value="Genomic_DNA"/>
</dbReference>
<dbReference type="PATRIC" id="fig|1230458.4.peg.3806"/>
<dbReference type="GO" id="GO:0000166">
    <property type="term" value="F:nucleotide binding"/>
    <property type="evidence" value="ECO:0007669"/>
    <property type="project" value="InterPro"/>
</dbReference>
<keyword evidence="6" id="KW-1185">Reference proteome</keyword>
<sequence length="394" mass="43407">MTETRKFGLVDESSMTVTAAVIGTGTEPENPGRDGYAMAYHHARGYDATENCELVACADIVHANAEAFADEFGLRSDRVFEAYDAMLAAVEPDIVSVCVPPAVHAPIVLDCVRSGVVDAVHCEKPMAETYGDARLMVQEAVRHDVQLTFNHQRRFSDAVRTAKELLADGEIGRLERVEFAAPVGIFDYGSHSFDLCNYFVDETAGEWVMAQIDYREENVQFGSHNENQAVVCWEYENDVSGLGTSDSNREGRGPMEMVGCHNQLCGTEGTIEIGPSDDTDEPLRIRRAEDASWQIVDVDDDLHDWVLVHRAIADAVDCLETRTEPELGAQNALNATELIFAAWESSRRRGRVDLPLEIDDNPLEAMVESGALTPQSNEDDSRDGDGMRAQTEGE</sequence>
<comment type="caution">
    <text evidence="5">The sequence shown here is derived from an EMBL/GenBank/DDBJ whole genome shotgun (WGS) entry which is preliminary data.</text>
</comment>
<organism evidence="5 6">
    <name type="scientific">Natrialba taiwanensis DSM 12281</name>
    <dbReference type="NCBI Taxonomy" id="1230458"/>
    <lineage>
        <taxon>Archaea</taxon>
        <taxon>Methanobacteriati</taxon>
        <taxon>Methanobacteriota</taxon>
        <taxon>Stenosarchaea group</taxon>
        <taxon>Halobacteria</taxon>
        <taxon>Halobacteriales</taxon>
        <taxon>Natrialbaceae</taxon>
        <taxon>Natrialba</taxon>
    </lineage>
</organism>
<accession>L9ZKG9</accession>
<reference evidence="5 6" key="1">
    <citation type="journal article" date="2014" name="PLoS Genet.">
        <title>Phylogenetically driven sequencing of extremely halophilic archaea reveals strategies for static and dynamic osmo-response.</title>
        <authorList>
            <person name="Becker E.A."/>
            <person name="Seitzer P.M."/>
            <person name="Tritt A."/>
            <person name="Larsen D."/>
            <person name="Krusor M."/>
            <person name="Yao A.I."/>
            <person name="Wu D."/>
            <person name="Madern D."/>
            <person name="Eisen J.A."/>
            <person name="Darling A.E."/>
            <person name="Facciotti M.T."/>
        </authorList>
    </citation>
    <scope>NUCLEOTIDE SEQUENCE [LARGE SCALE GENOMIC DNA]</scope>
    <source>
        <strain evidence="5 6">DSM 12281</strain>
    </source>
</reference>
<dbReference type="InterPro" id="IPR004104">
    <property type="entry name" value="Gfo/Idh/MocA-like_OxRdtase_C"/>
</dbReference>